<feature type="domain" description="Putative plant transposon protein" evidence="1">
    <location>
        <begin position="181"/>
        <end position="351"/>
    </location>
</feature>
<dbReference type="InterPro" id="IPR046796">
    <property type="entry name" value="Transposase_32_dom"/>
</dbReference>
<keyword evidence="3" id="KW-1185">Reference proteome</keyword>
<gene>
    <name evidence="2" type="ORF">RHGRI_029926</name>
</gene>
<evidence type="ECO:0000259" key="1">
    <source>
        <dbReference type="Pfam" id="PF20167"/>
    </source>
</evidence>
<accession>A0AAV6IL52</accession>
<reference evidence="2" key="1">
    <citation type="submission" date="2020-08" db="EMBL/GenBank/DDBJ databases">
        <title>Plant Genome Project.</title>
        <authorList>
            <person name="Zhang R.-G."/>
        </authorList>
    </citation>
    <scope>NUCLEOTIDE SEQUENCE</scope>
    <source>
        <strain evidence="2">WSP0</strain>
        <tissue evidence="2">Leaf</tissue>
    </source>
</reference>
<organism evidence="2 3">
    <name type="scientific">Rhododendron griersonianum</name>
    <dbReference type="NCBI Taxonomy" id="479676"/>
    <lineage>
        <taxon>Eukaryota</taxon>
        <taxon>Viridiplantae</taxon>
        <taxon>Streptophyta</taxon>
        <taxon>Embryophyta</taxon>
        <taxon>Tracheophyta</taxon>
        <taxon>Spermatophyta</taxon>
        <taxon>Magnoliopsida</taxon>
        <taxon>eudicotyledons</taxon>
        <taxon>Gunneridae</taxon>
        <taxon>Pentapetalae</taxon>
        <taxon>asterids</taxon>
        <taxon>Ericales</taxon>
        <taxon>Ericaceae</taxon>
        <taxon>Ericoideae</taxon>
        <taxon>Rhodoreae</taxon>
        <taxon>Rhododendron</taxon>
    </lineage>
</organism>
<proteinExistence type="predicted"/>
<sequence>MLMFFTIYEEYNERLSQINEPLRMIEIRDKIFHEVFGEDGHGYCLTYGSGVPRSAVCQMLKTLWSSTKCSVPEECGPIRGELQQLMRLLDKYMRRSSTKGSVPEECGPIRGELQQLMRSLDKYKRRVVQTDSEDEGVPVENPNVIGDDMLNRSFLYLKHILMDEFLRDRHEANWGVLQMDHRKMKYFYGPWSPIYPRLVHQFWQNVSQWSKHSAFSTVVDGHVFSITRSLIAKVINCPSCRTRHLFDPEVEKMDLHDVNIVVCDGPPHKDTYCRRVDLHHRLLVVDSVIQNVFPSNHKDERRHNHLCALYSILTESAFDVAGVVLNEMNKFIDSRTNDTLIPFGPLITDILSNPEALLKADNGDFGPY</sequence>
<name>A0AAV6IL52_9ERIC</name>
<dbReference type="EMBL" id="JACTNZ010000010">
    <property type="protein sequence ID" value="KAG5529373.1"/>
    <property type="molecule type" value="Genomic_DNA"/>
</dbReference>
<evidence type="ECO:0000313" key="2">
    <source>
        <dbReference type="EMBL" id="KAG5529373.1"/>
    </source>
</evidence>
<comment type="caution">
    <text evidence="2">The sequence shown here is derived from an EMBL/GenBank/DDBJ whole genome shotgun (WGS) entry which is preliminary data.</text>
</comment>
<protein>
    <recommendedName>
        <fullName evidence="1">Putative plant transposon protein domain-containing protein</fullName>
    </recommendedName>
</protein>
<dbReference type="AlphaFoldDB" id="A0AAV6IL52"/>
<dbReference type="Proteomes" id="UP000823749">
    <property type="component" value="Chromosome 10"/>
</dbReference>
<evidence type="ECO:0000313" key="3">
    <source>
        <dbReference type="Proteomes" id="UP000823749"/>
    </source>
</evidence>
<dbReference type="Pfam" id="PF20167">
    <property type="entry name" value="Transposase_32"/>
    <property type="match status" value="1"/>
</dbReference>